<protein>
    <submittedName>
        <fullName evidence="1">Uncharacterized protein</fullName>
    </submittedName>
</protein>
<sequence length="74" mass="7947">MAARATGLRWHRLRCASPNLVRVSTAQIPVAHRISRGGALTVTKNESGVRTGIDTTTLTFVGQVKSSLRDGCEL</sequence>
<evidence type="ECO:0000313" key="2">
    <source>
        <dbReference type="Proteomes" id="UP001221757"/>
    </source>
</evidence>
<keyword evidence="2" id="KW-1185">Reference proteome</keyword>
<dbReference type="Proteomes" id="UP001221757">
    <property type="component" value="Unassembled WGS sequence"/>
</dbReference>
<accession>A0AAD7D596</accession>
<gene>
    <name evidence="1" type="ORF">B0H17DRAFT_1077512</name>
</gene>
<organism evidence="1 2">
    <name type="scientific">Mycena rosella</name>
    <name type="common">Pink bonnet</name>
    <name type="synonym">Agaricus rosellus</name>
    <dbReference type="NCBI Taxonomy" id="1033263"/>
    <lineage>
        <taxon>Eukaryota</taxon>
        <taxon>Fungi</taxon>
        <taxon>Dikarya</taxon>
        <taxon>Basidiomycota</taxon>
        <taxon>Agaricomycotina</taxon>
        <taxon>Agaricomycetes</taxon>
        <taxon>Agaricomycetidae</taxon>
        <taxon>Agaricales</taxon>
        <taxon>Marasmiineae</taxon>
        <taxon>Mycenaceae</taxon>
        <taxon>Mycena</taxon>
    </lineage>
</organism>
<reference evidence="1" key="1">
    <citation type="submission" date="2023-03" db="EMBL/GenBank/DDBJ databases">
        <title>Massive genome expansion in bonnet fungi (Mycena s.s.) driven by repeated elements and novel gene families across ecological guilds.</title>
        <authorList>
            <consortium name="Lawrence Berkeley National Laboratory"/>
            <person name="Harder C.B."/>
            <person name="Miyauchi S."/>
            <person name="Viragh M."/>
            <person name="Kuo A."/>
            <person name="Thoen E."/>
            <person name="Andreopoulos B."/>
            <person name="Lu D."/>
            <person name="Skrede I."/>
            <person name="Drula E."/>
            <person name="Henrissat B."/>
            <person name="Morin E."/>
            <person name="Kohler A."/>
            <person name="Barry K."/>
            <person name="LaButti K."/>
            <person name="Morin E."/>
            <person name="Salamov A."/>
            <person name="Lipzen A."/>
            <person name="Mereny Z."/>
            <person name="Hegedus B."/>
            <person name="Baldrian P."/>
            <person name="Stursova M."/>
            <person name="Weitz H."/>
            <person name="Taylor A."/>
            <person name="Grigoriev I.V."/>
            <person name="Nagy L.G."/>
            <person name="Martin F."/>
            <person name="Kauserud H."/>
        </authorList>
    </citation>
    <scope>NUCLEOTIDE SEQUENCE</scope>
    <source>
        <strain evidence="1">CBHHK067</strain>
    </source>
</reference>
<proteinExistence type="predicted"/>
<dbReference type="EMBL" id="JARKIE010000127">
    <property type="protein sequence ID" value="KAJ7679831.1"/>
    <property type="molecule type" value="Genomic_DNA"/>
</dbReference>
<comment type="caution">
    <text evidence="1">The sequence shown here is derived from an EMBL/GenBank/DDBJ whole genome shotgun (WGS) entry which is preliminary data.</text>
</comment>
<name>A0AAD7D596_MYCRO</name>
<evidence type="ECO:0000313" key="1">
    <source>
        <dbReference type="EMBL" id="KAJ7679831.1"/>
    </source>
</evidence>
<dbReference type="AlphaFoldDB" id="A0AAD7D596"/>